<evidence type="ECO:0000256" key="1">
    <source>
        <dbReference type="SAM" id="MobiDB-lite"/>
    </source>
</evidence>
<organism evidence="2 3">
    <name type="scientific">Penicillium camemberti (strain FM 013)</name>
    <dbReference type="NCBI Taxonomy" id="1429867"/>
    <lineage>
        <taxon>Eukaryota</taxon>
        <taxon>Fungi</taxon>
        <taxon>Dikarya</taxon>
        <taxon>Ascomycota</taxon>
        <taxon>Pezizomycotina</taxon>
        <taxon>Eurotiomycetes</taxon>
        <taxon>Eurotiomycetidae</taxon>
        <taxon>Eurotiales</taxon>
        <taxon>Aspergillaceae</taxon>
        <taxon>Penicillium</taxon>
    </lineage>
</organism>
<sequence>MRGILLSTTPGCVRGPRCVEPKRTKPGKKQHAARDYHLEP</sequence>
<evidence type="ECO:0000313" key="2">
    <source>
        <dbReference type="EMBL" id="CRL25814.1"/>
    </source>
</evidence>
<reference evidence="2 3" key="1">
    <citation type="journal article" date="2014" name="Nat. Commun.">
        <title>Multiple recent horizontal transfers of a large genomic region in cheese making fungi.</title>
        <authorList>
            <person name="Cheeseman K."/>
            <person name="Ropars J."/>
            <person name="Renault P."/>
            <person name="Dupont J."/>
            <person name="Gouzy J."/>
            <person name="Branca A."/>
            <person name="Abraham A.L."/>
            <person name="Ceppi M."/>
            <person name="Conseiller E."/>
            <person name="Debuchy R."/>
            <person name="Malagnac F."/>
            <person name="Goarin A."/>
            <person name="Silar P."/>
            <person name="Lacoste S."/>
            <person name="Sallet E."/>
            <person name="Bensimon A."/>
            <person name="Giraud T."/>
            <person name="Brygoo Y."/>
        </authorList>
    </citation>
    <scope>NUCLEOTIDE SEQUENCE [LARGE SCALE GENOMIC DNA]</scope>
    <source>
        <strain evidence="3">FM 013</strain>
    </source>
</reference>
<feature type="compositionally biased region" description="Polar residues" evidence="1">
    <location>
        <begin position="1"/>
        <end position="10"/>
    </location>
</feature>
<evidence type="ECO:0000313" key="3">
    <source>
        <dbReference type="Proteomes" id="UP000053732"/>
    </source>
</evidence>
<proteinExistence type="predicted"/>
<keyword evidence="3" id="KW-1185">Reference proteome</keyword>
<dbReference type="EMBL" id="HG793149">
    <property type="protein sequence ID" value="CRL25814.1"/>
    <property type="molecule type" value="Genomic_DNA"/>
</dbReference>
<dbReference type="AlphaFoldDB" id="A0A0G4PHM6"/>
<gene>
    <name evidence="2" type="ORF">PCAMFM013_S016g000095</name>
</gene>
<accession>A0A0G4PHM6</accession>
<feature type="region of interest" description="Disordered" evidence="1">
    <location>
        <begin position="1"/>
        <end position="40"/>
    </location>
</feature>
<name>A0A0G4PHM6_PENC3</name>
<protein>
    <submittedName>
        <fullName evidence="2">Str. FM013</fullName>
    </submittedName>
</protein>
<dbReference type="Proteomes" id="UP000053732">
    <property type="component" value="Unassembled WGS sequence"/>
</dbReference>